<name>A0A1B0ANT8_9MUSC</name>
<evidence type="ECO:0000313" key="1">
    <source>
        <dbReference type="EnsemblMetazoa" id="GPPI003283-PA"/>
    </source>
</evidence>
<accession>A0A1B0ANT8</accession>
<dbReference type="VEuPathDB" id="VectorBase:GPPI003283"/>
<keyword evidence="2" id="KW-1185">Reference proteome</keyword>
<reference evidence="2" key="1">
    <citation type="submission" date="2015-01" db="EMBL/GenBank/DDBJ databases">
        <authorList>
            <person name="Aksoy S."/>
            <person name="Warren W."/>
            <person name="Wilson R.K."/>
        </authorList>
    </citation>
    <scope>NUCLEOTIDE SEQUENCE [LARGE SCALE GENOMIC DNA]</scope>
    <source>
        <strain evidence="2">IAEA</strain>
    </source>
</reference>
<dbReference type="AlphaFoldDB" id="A0A1B0ANT8"/>
<protein>
    <submittedName>
        <fullName evidence="1">Uncharacterized protein</fullName>
    </submittedName>
</protein>
<reference evidence="1" key="2">
    <citation type="submission" date="2020-05" db="UniProtKB">
        <authorList>
            <consortium name="EnsemblMetazoa"/>
        </authorList>
    </citation>
    <scope>IDENTIFICATION</scope>
    <source>
        <strain evidence="1">IAEA</strain>
    </source>
</reference>
<dbReference type="EnsemblMetazoa" id="GPPI003283-RA">
    <property type="protein sequence ID" value="GPPI003283-PA"/>
    <property type="gene ID" value="GPPI003283"/>
</dbReference>
<organism evidence="1 2">
    <name type="scientific">Glossina palpalis gambiensis</name>
    <dbReference type="NCBI Taxonomy" id="67801"/>
    <lineage>
        <taxon>Eukaryota</taxon>
        <taxon>Metazoa</taxon>
        <taxon>Ecdysozoa</taxon>
        <taxon>Arthropoda</taxon>
        <taxon>Hexapoda</taxon>
        <taxon>Insecta</taxon>
        <taxon>Pterygota</taxon>
        <taxon>Neoptera</taxon>
        <taxon>Endopterygota</taxon>
        <taxon>Diptera</taxon>
        <taxon>Brachycera</taxon>
        <taxon>Muscomorpha</taxon>
        <taxon>Hippoboscoidea</taxon>
        <taxon>Glossinidae</taxon>
        <taxon>Glossina</taxon>
    </lineage>
</organism>
<dbReference type="Proteomes" id="UP000092460">
    <property type="component" value="Unassembled WGS sequence"/>
</dbReference>
<sequence>MYGSLYAEGSPNHGSCPWVAYPHINNHIQIVLVIFAMRPVYMITFSYRGERVSQNTYQSAKCQSTHRTKRNLLFYSKSYIEHTSSANT</sequence>
<dbReference type="EMBL" id="JXJN01000997">
    <property type="status" value="NOT_ANNOTATED_CDS"/>
    <property type="molecule type" value="Genomic_DNA"/>
</dbReference>
<evidence type="ECO:0000313" key="2">
    <source>
        <dbReference type="Proteomes" id="UP000092460"/>
    </source>
</evidence>
<proteinExistence type="predicted"/>